<protein>
    <recommendedName>
        <fullName evidence="4">G-protein coupled receptors family 3 profile domain-containing protein</fullName>
    </recommendedName>
</protein>
<name>A0A1Y1V8G2_9FUNG</name>
<gene>
    <name evidence="2" type="ORF">BCR36DRAFT_328050</name>
</gene>
<feature type="transmembrane region" description="Helical" evidence="1">
    <location>
        <begin position="114"/>
        <end position="133"/>
    </location>
</feature>
<keyword evidence="1" id="KW-0472">Membrane</keyword>
<keyword evidence="3" id="KW-1185">Reference proteome</keyword>
<feature type="transmembrane region" description="Helical" evidence="1">
    <location>
        <begin position="54"/>
        <end position="72"/>
    </location>
</feature>
<accession>A0A1Y1V8G2</accession>
<comment type="caution">
    <text evidence="2">The sequence shown here is derived from an EMBL/GenBank/DDBJ whole genome shotgun (WGS) entry which is preliminary data.</text>
</comment>
<feature type="transmembrane region" description="Helical" evidence="1">
    <location>
        <begin position="84"/>
        <end position="102"/>
    </location>
</feature>
<evidence type="ECO:0008006" key="4">
    <source>
        <dbReference type="Google" id="ProtNLM"/>
    </source>
</evidence>
<reference evidence="2 3" key="2">
    <citation type="submission" date="2016-08" db="EMBL/GenBank/DDBJ databases">
        <title>Pervasive Adenine N6-methylation of Active Genes in Fungi.</title>
        <authorList>
            <consortium name="DOE Joint Genome Institute"/>
            <person name="Mondo S.J."/>
            <person name="Dannebaum R.O."/>
            <person name="Kuo R.C."/>
            <person name="Labutti K."/>
            <person name="Haridas S."/>
            <person name="Kuo A."/>
            <person name="Salamov A."/>
            <person name="Ahrendt S.R."/>
            <person name="Lipzen A."/>
            <person name="Sullivan W."/>
            <person name="Andreopoulos W.B."/>
            <person name="Clum A."/>
            <person name="Lindquist E."/>
            <person name="Daum C."/>
            <person name="Ramamoorthy G.K."/>
            <person name="Gryganskyi A."/>
            <person name="Culley D."/>
            <person name="Magnuson J.K."/>
            <person name="James T.Y."/>
            <person name="O'Malley M.A."/>
            <person name="Stajich J.E."/>
            <person name="Spatafora J.W."/>
            <person name="Visel A."/>
            <person name="Grigoriev I.V."/>
        </authorList>
    </citation>
    <scope>NUCLEOTIDE SEQUENCE [LARGE SCALE GENOMIC DNA]</scope>
    <source>
        <strain evidence="3">finn</strain>
    </source>
</reference>
<keyword evidence="1" id="KW-0812">Transmembrane</keyword>
<feature type="transmembrane region" description="Helical" evidence="1">
    <location>
        <begin position="7"/>
        <end position="26"/>
    </location>
</feature>
<evidence type="ECO:0000256" key="1">
    <source>
        <dbReference type="SAM" id="Phobius"/>
    </source>
</evidence>
<evidence type="ECO:0000313" key="3">
    <source>
        <dbReference type="Proteomes" id="UP000193719"/>
    </source>
</evidence>
<dbReference type="OrthoDB" id="10580584at2759"/>
<sequence length="175" mass="20482">MKKIKMYLIVFFITFVHLLITMLWLIEGSVDTSLSYTKNLLEYSKCSYPLSKNISVILNYSILIFGCILTYFTKNVTKKFTEKMTIPTYAYIVITTVLEVLNMENEISVVIQDLFNGFGTIIIIIITIIYIYVIRLYSIFYKIPTKLSKFSSSEIFKSHSHNEINPKENKFYLNQ</sequence>
<feature type="non-terminal residue" evidence="2">
    <location>
        <position position="175"/>
    </location>
</feature>
<dbReference type="AlphaFoldDB" id="A0A1Y1V8G2"/>
<reference evidence="2 3" key="1">
    <citation type="submission" date="2016-08" db="EMBL/GenBank/DDBJ databases">
        <title>Genomes of anaerobic fungi encode conserved fungal cellulosomes for biomass hydrolysis.</title>
        <authorList>
            <consortium name="DOE Joint Genome Institute"/>
            <person name="Haitjema C.H."/>
            <person name="Gilmore S.P."/>
            <person name="Henske J.K."/>
            <person name="Solomon K.V."/>
            <person name="De Groot R."/>
            <person name="Kuo A."/>
            <person name="Mondo S.J."/>
            <person name="Salamov A.A."/>
            <person name="Labutti K."/>
            <person name="Zhao Z."/>
            <person name="Chiniquy J."/>
            <person name="Barry K."/>
            <person name="Brewer H.M."/>
            <person name="Purvine S.O."/>
            <person name="Wright A.T."/>
            <person name="Boxma B."/>
            <person name="Van Alen T."/>
            <person name="Hackstein J.H."/>
            <person name="Baker S.E."/>
            <person name="Grigoriev I.V."/>
            <person name="O'Malley M.A."/>
        </authorList>
    </citation>
    <scope>NUCLEOTIDE SEQUENCE [LARGE SCALE GENOMIC DNA]</scope>
    <source>
        <strain evidence="3">finn</strain>
    </source>
</reference>
<proteinExistence type="predicted"/>
<dbReference type="EMBL" id="MCFH01000023">
    <property type="protein sequence ID" value="ORX49719.1"/>
    <property type="molecule type" value="Genomic_DNA"/>
</dbReference>
<dbReference type="Proteomes" id="UP000193719">
    <property type="component" value="Unassembled WGS sequence"/>
</dbReference>
<organism evidence="2 3">
    <name type="scientific">Piromyces finnis</name>
    <dbReference type="NCBI Taxonomy" id="1754191"/>
    <lineage>
        <taxon>Eukaryota</taxon>
        <taxon>Fungi</taxon>
        <taxon>Fungi incertae sedis</taxon>
        <taxon>Chytridiomycota</taxon>
        <taxon>Chytridiomycota incertae sedis</taxon>
        <taxon>Neocallimastigomycetes</taxon>
        <taxon>Neocallimastigales</taxon>
        <taxon>Neocallimastigaceae</taxon>
        <taxon>Piromyces</taxon>
    </lineage>
</organism>
<keyword evidence="1" id="KW-1133">Transmembrane helix</keyword>
<evidence type="ECO:0000313" key="2">
    <source>
        <dbReference type="EMBL" id="ORX49719.1"/>
    </source>
</evidence>